<evidence type="ECO:0000313" key="1">
    <source>
        <dbReference type="EMBL" id="RAH67765.1"/>
    </source>
</evidence>
<accession>A0ACD1H2L3</accession>
<keyword evidence="2" id="KW-1185">Reference proteome</keyword>
<reference evidence="1" key="1">
    <citation type="submission" date="2018-02" db="EMBL/GenBank/DDBJ databases">
        <title>The genomes of Aspergillus section Nigri reveals drivers in fungal speciation.</title>
        <authorList>
            <consortium name="DOE Joint Genome Institute"/>
            <person name="Vesth T.C."/>
            <person name="Nybo J."/>
            <person name="Theobald S."/>
            <person name="Brandl J."/>
            <person name="Frisvad J.C."/>
            <person name="Nielsen K.F."/>
            <person name="Lyhne E.K."/>
            <person name="Kogle M.E."/>
            <person name="Kuo A."/>
            <person name="Riley R."/>
            <person name="Clum A."/>
            <person name="Nolan M."/>
            <person name="Lipzen A."/>
            <person name="Salamov A."/>
            <person name="Henrissat B."/>
            <person name="Wiebenga A."/>
            <person name="De vries R.P."/>
            <person name="Grigoriev I.V."/>
            <person name="Mortensen U.H."/>
            <person name="Andersen M.R."/>
            <person name="Baker S.E."/>
        </authorList>
    </citation>
    <scope>NUCLEOTIDE SEQUENCE</scope>
    <source>
        <strain evidence="1">CBS 121060</strain>
    </source>
</reference>
<organism evidence="1 2">
    <name type="scientific">Aspergillus aculeatinus CBS 121060</name>
    <dbReference type="NCBI Taxonomy" id="1448322"/>
    <lineage>
        <taxon>Eukaryota</taxon>
        <taxon>Fungi</taxon>
        <taxon>Dikarya</taxon>
        <taxon>Ascomycota</taxon>
        <taxon>Pezizomycotina</taxon>
        <taxon>Eurotiomycetes</taxon>
        <taxon>Eurotiomycetidae</taxon>
        <taxon>Eurotiales</taxon>
        <taxon>Aspergillaceae</taxon>
        <taxon>Aspergillus</taxon>
        <taxon>Aspergillus subgen. Circumdati</taxon>
    </lineage>
</organism>
<protein>
    <submittedName>
        <fullName evidence="1">Uncharacterized protein</fullName>
    </submittedName>
</protein>
<sequence>MLFCGSPALEWVFCPVTTVTNYSMMSDDVDDPRSLISLSLPRILLLGSAPKATVHDATSLSLVQYPVTVPLVRYEKEPSTHHHHHPVPIESTLHANRQQ</sequence>
<gene>
    <name evidence="1" type="ORF">BO66DRAFT_393493</name>
</gene>
<dbReference type="Proteomes" id="UP000249661">
    <property type="component" value="Unassembled WGS sequence"/>
</dbReference>
<evidence type="ECO:0000313" key="2">
    <source>
        <dbReference type="Proteomes" id="UP000249661"/>
    </source>
</evidence>
<name>A0ACD1H2L3_9EURO</name>
<dbReference type="EMBL" id="KZ824971">
    <property type="protein sequence ID" value="RAH67765.1"/>
    <property type="molecule type" value="Genomic_DNA"/>
</dbReference>
<proteinExistence type="predicted"/>